<reference evidence="2" key="1">
    <citation type="journal article" date="2014" name="Front. Microbiol.">
        <title>High frequency of phylogenetically diverse reductive dehalogenase-homologous genes in deep subseafloor sedimentary metagenomes.</title>
        <authorList>
            <person name="Kawai M."/>
            <person name="Futagami T."/>
            <person name="Toyoda A."/>
            <person name="Takaki Y."/>
            <person name="Nishi S."/>
            <person name="Hori S."/>
            <person name="Arai W."/>
            <person name="Tsubouchi T."/>
            <person name="Morono Y."/>
            <person name="Uchiyama I."/>
            <person name="Ito T."/>
            <person name="Fujiyama A."/>
            <person name="Inagaki F."/>
            <person name="Takami H."/>
        </authorList>
    </citation>
    <scope>NUCLEOTIDE SEQUENCE</scope>
    <source>
        <strain evidence="2">Expedition CK06-06</strain>
    </source>
</reference>
<comment type="caution">
    <text evidence="2">The sequence shown here is derived from an EMBL/GenBank/DDBJ whole genome shotgun (WGS) entry which is preliminary data.</text>
</comment>
<gene>
    <name evidence="2" type="ORF">S03H2_21205</name>
</gene>
<evidence type="ECO:0000259" key="1">
    <source>
        <dbReference type="Pfam" id="PF13175"/>
    </source>
</evidence>
<feature type="domain" description="Endonuclease GajA/Old nuclease/RecF-like AAA" evidence="1">
    <location>
        <begin position="15"/>
        <end position="268"/>
    </location>
</feature>
<dbReference type="EMBL" id="BARU01011265">
    <property type="protein sequence ID" value="GAH43157.1"/>
    <property type="molecule type" value="Genomic_DNA"/>
</dbReference>
<proteinExistence type="predicted"/>
<feature type="non-terminal residue" evidence="2">
    <location>
        <position position="1"/>
    </location>
</feature>
<dbReference type="InterPro" id="IPR041685">
    <property type="entry name" value="AAA_GajA/Old/RecF-like"/>
</dbReference>
<evidence type="ECO:0000313" key="2">
    <source>
        <dbReference type="EMBL" id="GAH43157.1"/>
    </source>
</evidence>
<accession>X1FDU6</accession>
<organism evidence="2">
    <name type="scientific">marine sediment metagenome</name>
    <dbReference type="NCBI Taxonomy" id="412755"/>
    <lineage>
        <taxon>unclassified sequences</taxon>
        <taxon>metagenomes</taxon>
        <taxon>ecological metagenomes</taxon>
    </lineage>
</organism>
<dbReference type="AlphaFoldDB" id="X1FDU6"/>
<sequence length="276" mass="31481">EPIRITLTFENLSEEAQKDLKHYYRQGKLVVFAEAMWDESAQKAVVKQHGCRNVMKEFAPYFELLNSGALAGPLQKEYNKLRAERPELPSVRTKDERTAALREYEEEHPELCNPIEEECQFYGFSRGKDKLDKYIQWVYVPAVKDASSEQEEGSKTALGQLLQRTVRAKIDFKSSLDALEEEVEGKYNEIIEKEKDALKVLGMSIQKSLREWTNPRAAFELEWHGEPVKVKGPIAKAKVGEDTFIDQGISRMGHGMQRGFIVAILKELVASEQKGG</sequence>
<protein>
    <recommendedName>
        <fullName evidence="1">Endonuclease GajA/Old nuclease/RecF-like AAA domain-containing protein</fullName>
    </recommendedName>
</protein>
<dbReference type="Pfam" id="PF13175">
    <property type="entry name" value="AAA_15"/>
    <property type="match status" value="1"/>
</dbReference>
<name>X1FDU6_9ZZZZ</name>
<feature type="non-terminal residue" evidence="2">
    <location>
        <position position="276"/>
    </location>
</feature>